<keyword evidence="4" id="KW-1185">Reference proteome</keyword>
<name>A0A6J4ED33_9PSED</name>
<dbReference type="AlphaFoldDB" id="A0A6J4ED33"/>
<protein>
    <recommendedName>
        <fullName evidence="5">DUF2188 domain-containing protein</fullName>
    </recommendedName>
</protein>
<dbReference type="Proteomes" id="UP000509383">
    <property type="component" value="Chromosome"/>
</dbReference>
<dbReference type="EMBL" id="BQKM01000012">
    <property type="protein sequence ID" value="GJN54601.1"/>
    <property type="molecule type" value="Genomic_DNA"/>
</dbReference>
<dbReference type="RefSeq" id="WP_111262009.1">
    <property type="nucleotide sequence ID" value="NZ_AP023189.1"/>
</dbReference>
<reference evidence="1 3" key="1">
    <citation type="submission" date="2020-05" db="EMBL/GenBank/DDBJ databases">
        <title>Characterization of novel class B3 metallo-beta-lactamase from novel Pseudomonas species.</title>
        <authorList>
            <person name="Yamada K."/>
            <person name="Aoki K."/>
            <person name="Ishii Y."/>
        </authorList>
    </citation>
    <scope>NUCLEOTIDE SEQUENCE [LARGE SCALE GENOMIC DNA]</scope>
    <source>
        <strain evidence="1 3">TUM18999</strain>
        <strain evidence="2 4">TUM20286</strain>
    </source>
</reference>
<evidence type="ECO:0000313" key="4">
    <source>
        <dbReference type="Proteomes" id="UP001054892"/>
    </source>
</evidence>
<evidence type="ECO:0000313" key="3">
    <source>
        <dbReference type="Proteomes" id="UP000509383"/>
    </source>
</evidence>
<organism evidence="1 3">
    <name type="scientific">Pseudomonas tohonis</name>
    <dbReference type="NCBI Taxonomy" id="2725477"/>
    <lineage>
        <taxon>Bacteria</taxon>
        <taxon>Pseudomonadati</taxon>
        <taxon>Pseudomonadota</taxon>
        <taxon>Gammaproteobacteria</taxon>
        <taxon>Pseudomonadales</taxon>
        <taxon>Pseudomonadaceae</taxon>
        <taxon>Pseudomonas</taxon>
    </lineage>
</organism>
<proteinExistence type="predicted"/>
<evidence type="ECO:0000313" key="2">
    <source>
        <dbReference type="EMBL" id="GJN54601.1"/>
    </source>
</evidence>
<dbReference type="EMBL" id="AP023189">
    <property type="protein sequence ID" value="BCG27166.1"/>
    <property type="molecule type" value="Genomic_DNA"/>
</dbReference>
<sequence>MKIIVRPLRTTQGNSWQVCMDQHAVSFRSEAEARRFVATLEARLKAPHVLPEPARRAAS</sequence>
<dbReference type="Proteomes" id="UP001054892">
    <property type="component" value="Unassembled WGS sequence"/>
</dbReference>
<evidence type="ECO:0008006" key="5">
    <source>
        <dbReference type="Google" id="ProtNLM"/>
    </source>
</evidence>
<gene>
    <name evidence="1" type="ORF">TUM18999_53570</name>
    <name evidence="2" type="ORF">TUM20286_43530</name>
</gene>
<evidence type="ECO:0000313" key="1">
    <source>
        <dbReference type="EMBL" id="BCG27166.1"/>
    </source>
</evidence>
<dbReference type="KEGG" id="ptw:TUM18999_53570"/>
<accession>A0A6J4ED33</accession>